<dbReference type="PRINTS" id="PR01399">
    <property type="entry name" value="ENTSNTHTASED"/>
</dbReference>
<evidence type="ECO:0000256" key="7">
    <source>
        <dbReference type="ARBA" id="ARBA00023191"/>
    </source>
</evidence>
<dbReference type="PANTHER" id="PTHR38096:SF1">
    <property type="entry name" value="ENTEROBACTIN SYNTHASE COMPONENT D"/>
    <property type="match status" value="1"/>
</dbReference>
<comment type="function">
    <text evidence="1">Involved in the biosynthesis of the siderophore enterobactin (enterochelin), which is a macrocyclic trimeric lactone of N-(2,3-dihydroxybenzoyl)-serine. The serine trilactone serves as a scaffolding for the three catechol functionalities that provide hexadentate coordination for the tightly ligated iron(2+) atoms. Plays an essential role in the assembly of the enterobactin by catalyzing the transfer of the 4'-phosphopantetheine (Ppant) moiety from coenzyme A to the apo-domains of both EntB (ArCP domain) and EntF (PCP domain) to yield their holo-forms which make them competent for the activation of 2,3-dihydroxybenzoate (DHB) and L-serine, respectively.</text>
</comment>
<evidence type="ECO:0000259" key="14">
    <source>
        <dbReference type="Pfam" id="PF17837"/>
    </source>
</evidence>
<name>A0ABU3P570_9BURK</name>
<evidence type="ECO:0000259" key="13">
    <source>
        <dbReference type="Pfam" id="PF01648"/>
    </source>
</evidence>
<feature type="compositionally biased region" description="Basic and acidic residues" evidence="12">
    <location>
        <begin position="90"/>
        <end position="102"/>
    </location>
</feature>
<sequence>MLELSQGLPAWRALPAPPGVSCVGVGLADVAAALPTQGQPLVALLEQLSDAERQCLARFPLRKRRIEWLAGRLAAKTALQRSSAALPRPDQAEVRQAQDRRPSFAHTHLSISHSRREALAAVAAQAVGVDTETYDAMRADSLQLLIRDDESQALATDLGCDLQAARTLAWCIKEALFKAAGQGAFASFARALQLQGWRHDQQLPAWRWLSDEIRAPVPSLAPWQLRYGLEAEAAWALVVATPCPATPQG</sequence>
<feature type="region of interest" description="Disordered" evidence="12">
    <location>
        <begin position="82"/>
        <end position="102"/>
    </location>
</feature>
<dbReference type="Proteomes" id="UP001246372">
    <property type="component" value="Unassembled WGS sequence"/>
</dbReference>
<reference evidence="15" key="1">
    <citation type="submission" date="2023-09" db="EMBL/GenBank/DDBJ databases">
        <title>Paucibacter sp. APW11 Genome sequencing and assembly.</title>
        <authorList>
            <person name="Kim I."/>
        </authorList>
    </citation>
    <scope>NUCLEOTIDE SEQUENCE</scope>
    <source>
        <strain evidence="15">APW11</strain>
    </source>
</reference>
<evidence type="ECO:0000256" key="2">
    <source>
        <dbReference type="ARBA" id="ARBA00004993"/>
    </source>
</evidence>
<comment type="catalytic activity">
    <reaction evidence="10">
        <text>apo-[aryl-carrier protein] + CoA = holo-[aryl-carrier protein] + adenosine 3',5'-bisphosphate + H(+)</text>
        <dbReference type="Rhea" id="RHEA:48404"/>
        <dbReference type="Rhea" id="RHEA-COMP:15903"/>
        <dbReference type="Rhea" id="RHEA-COMP:17557"/>
        <dbReference type="ChEBI" id="CHEBI:15378"/>
        <dbReference type="ChEBI" id="CHEBI:29999"/>
        <dbReference type="ChEBI" id="CHEBI:57287"/>
        <dbReference type="ChEBI" id="CHEBI:58343"/>
        <dbReference type="ChEBI" id="CHEBI:64479"/>
    </reaction>
</comment>
<evidence type="ECO:0000256" key="6">
    <source>
        <dbReference type="ARBA" id="ARBA00022679"/>
    </source>
</evidence>
<comment type="catalytic activity">
    <reaction evidence="11">
        <text>apo-[peptidyl-carrier protein] + CoA = holo-[peptidyl-carrier protein] + adenosine 3',5'-bisphosphate + H(+)</text>
        <dbReference type="Rhea" id="RHEA:46228"/>
        <dbReference type="Rhea" id="RHEA-COMP:11479"/>
        <dbReference type="Rhea" id="RHEA-COMP:11480"/>
        <dbReference type="ChEBI" id="CHEBI:15378"/>
        <dbReference type="ChEBI" id="CHEBI:29999"/>
        <dbReference type="ChEBI" id="CHEBI:57287"/>
        <dbReference type="ChEBI" id="CHEBI:58343"/>
        <dbReference type="ChEBI" id="CHEBI:64479"/>
    </reaction>
</comment>
<dbReference type="SUPFAM" id="SSF56214">
    <property type="entry name" value="4'-phosphopantetheinyl transferase"/>
    <property type="match status" value="2"/>
</dbReference>
<comment type="similarity">
    <text evidence="3">Belongs to the P-Pant transferase superfamily. EntD family.</text>
</comment>
<evidence type="ECO:0000256" key="9">
    <source>
        <dbReference type="ARBA" id="ARBA00031996"/>
    </source>
</evidence>
<evidence type="ECO:0000256" key="10">
    <source>
        <dbReference type="ARBA" id="ARBA00049176"/>
    </source>
</evidence>
<evidence type="ECO:0000256" key="8">
    <source>
        <dbReference type="ARBA" id="ARBA00029894"/>
    </source>
</evidence>
<keyword evidence="16" id="KW-1185">Reference proteome</keyword>
<evidence type="ECO:0000313" key="15">
    <source>
        <dbReference type="EMBL" id="MDT8997726.1"/>
    </source>
</evidence>
<gene>
    <name evidence="15" type="ORF">RQP53_00390</name>
</gene>
<keyword evidence="6 15" id="KW-0808">Transferase</keyword>
<dbReference type="EMBL" id="JAVXZY010000001">
    <property type="protein sequence ID" value="MDT8997726.1"/>
    <property type="molecule type" value="Genomic_DNA"/>
</dbReference>
<dbReference type="Gene3D" id="3.90.470.20">
    <property type="entry name" value="4'-phosphopantetheinyl transferase domain"/>
    <property type="match status" value="2"/>
</dbReference>
<dbReference type="Pfam" id="PF01648">
    <property type="entry name" value="ACPS"/>
    <property type="match status" value="1"/>
</dbReference>
<organism evidence="15 16">
    <name type="scientific">Roseateles aquae</name>
    <dbReference type="NCBI Taxonomy" id="3077235"/>
    <lineage>
        <taxon>Bacteria</taxon>
        <taxon>Pseudomonadati</taxon>
        <taxon>Pseudomonadota</taxon>
        <taxon>Betaproteobacteria</taxon>
        <taxon>Burkholderiales</taxon>
        <taxon>Sphaerotilaceae</taxon>
        <taxon>Roseateles</taxon>
    </lineage>
</organism>
<proteinExistence type="inferred from homology"/>
<dbReference type="InterPro" id="IPR003542">
    <property type="entry name" value="Enbac_synth_compD-like"/>
</dbReference>
<dbReference type="Pfam" id="PF17837">
    <property type="entry name" value="4PPT_N"/>
    <property type="match status" value="1"/>
</dbReference>
<dbReference type="GO" id="GO:0016740">
    <property type="term" value="F:transferase activity"/>
    <property type="evidence" value="ECO:0007669"/>
    <property type="project" value="UniProtKB-KW"/>
</dbReference>
<dbReference type="InterPro" id="IPR008278">
    <property type="entry name" value="4-PPantetheinyl_Trfase_dom"/>
</dbReference>
<evidence type="ECO:0000256" key="4">
    <source>
        <dbReference type="ARBA" id="ARBA00011503"/>
    </source>
</evidence>
<comment type="subunit">
    <text evidence="4">EntB, EntD, EntE, and EntF form a multienzyme complex called enterobactin synthase.</text>
</comment>
<evidence type="ECO:0000256" key="1">
    <source>
        <dbReference type="ARBA" id="ARBA00003937"/>
    </source>
</evidence>
<evidence type="ECO:0000313" key="16">
    <source>
        <dbReference type="Proteomes" id="UP001246372"/>
    </source>
</evidence>
<dbReference type="RefSeq" id="WP_315647945.1">
    <property type="nucleotide sequence ID" value="NZ_JAVXZY010000001.1"/>
</dbReference>
<comment type="pathway">
    <text evidence="2">Siderophore biosynthesis; enterobactin biosynthesis.</text>
</comment>
<feature type="domain" description="4'-phosphopantetheinyl transferase N-terminal" evidence="14">
    <location>
        <begin position="61"/>
        <end position="123"/>
    </location>
</feature>
<evidence type="ECO:0000256" key="5">
    <source>
        <dbReference type="ARBA" id="ARBA00019087"/>
    </source>
</evidence>
<accession>A0ABU3P570</accession>
<feature type="domain" description="4'-phosphopantetheinyl transferase" evidence="13">
    <location>
        <begin position="126"/>
        <end position="192"/>
    </location>
</feature>
<dbReference type="InterPro" id="IPR037143">
    <property type="entry name" value="4-PPantetheinyl_Trfase_dom_sf"/>
</dbReference>
<evidence type="ECO:0000256" key="3">
    <source>
        <dbReference type="ARBA" id="ARBA00008342"/>
    </source>
</evidence>
<keyword evidence="7" id="KW-0259">Enterobactin biosynthesis</keyword>
<evidence type="ECO:0000256" key="11">
    <source>
        <dbReference type="ARBA" id="ARBA00049191"/>
    </source>
</evidence>
<dbReference type="PANTHER" id="PTHR38096">
    <property type="entry name" value="ENTEROBACTIN SYNTHASE COMPONENT D"/>
    <property type="match status" value="1"/>
</dbReference>
<dbReference type="InterPro" id="IPR041354">
    <property type="entry name" value="4PPT_N"/>
</dbReference>
<evidence type="ECO:0000256" key="12">
    <source>
        <dbReference type="SAM" id="MobiDB-lite"/>
    </source>
</evidence>
<comment type="caution">
    <text evidence="15">The sequence shown here is derived from an EMBL/GenBank/DDBJ whole genome shotgun (WGS) entry which is preliminary data.</text>
</comment>
<protein>
    <recommendedName>
        <fullName evidence="5">Enterobactin synthase component D</fullName>
    </recommendedName>
    <alternativeName>
        <fullName evidence="8">4'-phosphopantetheinyl transferase EntD</fullName>
    </alternativeName>
    <alternativeName>
        <fullName evidence="9">Enterochelin synthase D</fullName>
    </alternativeName>
</protein>